<gene>
    <name evidence="1" type="ORF">NCTC11343_04394</name>
</gene>
<organism evidence="1 2">
    <name type="scientific">Sphingobacterium multivorum</name>
    <dbReference type="NCBI Taxonomy" id="28454"/>
    <lineage>
        <taxon>Bacteria</taxon>
        <taxon>Pseudomonadati</taxon>
        <taxon>Bacteroidota</taxon>
        <taxon>Sphingobacteriia</taxon>
        <taxon>Sphingobacteriales</taxon>
        <taxon>Sphingobacteriaceae</taxon>
        <taxon>Sphingobacterium</taxon>
    </lineage>
</organism>
<sequence length="132" mass="14452">MILLKIRATRNKIMQPDSTGLNTYQYPIDEIFVPLLTAMSAVAPPGGCSVRVCCIQTMDKATAKGAVSQIISGRSCATVTPAIAETTCPPIKLRGWASGLCMAHKPKPRKLRRSLSKRYFPAKVNEEIGYKR</sequence>
<name>A0A2X2JDG6_SPHMU</name>
<dbReference type="AlphaFoldDB" id="A0A2X2JDG6"/>
<dbReference type="Proteomes" id="UP000251241">
    <property type="component" value="Unassembled WGS sequence"/>
</dbReference>
<protein>
    <submittedName>
        <fullName evidence="1">Uncharacterized protein</fullName>
    </submittedName>
</protein>
<proteinExistence type="predicted"/>
<dbReference type="EMBL" id="UAUU01000011">
    <property type="protein sequence ID" value="SPZ92342.1"/>
    <property type="molecule type" value="Genomic_DNA"/>
</dbReference>
<evidence type="ECO:0000313" key="1">
    <source>
        <dbReference type="EMBL" id="SPZ92342.1"/>
    </source>
</evidence>
<reference evidence="1 2" key="1">
    <citation type="submission" date="2018-06" db="EMBL/GenBank/DDBJ databases">
        <authorList>
            <consortium name="Pathogen Informatics"/>
            <person name="Doyle S."/>
        </authorList>
    </citation>
    <scope>NUCLEOTIDE SEQUENCE [LARGE SCALE GENOMIC DNA]</scope>
    <source>
        <strain evidence="1 2">NCTC11343</strain>
    </source>
</reference>
<accession>A0A2X2JDG6</accession>
<evidence type="ECO:0000313" key="2">
    <source>
        <dbReference type="Proteomes" id="UP000251241"/>
    </source>
</evidence>